<reference evidence="6 7" key="1">
    <citation type="submission" date="2023-02" db="EMBL/GenBank/DDBJ databases">
        <title>Host association and intracellularity evolved multiple times independently in the Rickettsiales.</title>
        <authorList>
            <person name="Castelli M."/>
            <person name="Nardi T."/>
            <person name="Gammuto L."/>
            <person name="Bellinzona G."/>
            <person name="Sabaneyeva E."/>
            <person name="Potekhin A."/>
            <person name="Serra V."/>
            <person name="Petroni G."/>
            <person name="Sassera D."/>
        </authorList>
    </citation>
    <scope>NUCLEOTIDE SEQUENCE [LARGE SCALE GENOMIC DNA]</scope>
    <source>
        <strain evidence="6 7">BOD18</strain>
    </source>
</reference>
<feature type="domain" description="Leucine-binding protein" evidence="5">
    <location>
        <begin position="178"/>
        <end position="437"/>
    </location>
</feature>
<keyword evidence="7" id="KW-1185">Reference proteome</keyword>
<dbReference type="PANTHER" id="PTHR30483">
    <property type="entry name" value="LEUCINE-SPECIFIC-BINDING PROTEIN"/>
    <property type="match status" value="1"/>
</dbReference>
<name>A0ABU5L8U7_9RICK</name>
<dbReference type="Pfam" id="PF13458">
    <property type="entry name" value="Peripla_BP_6"/>
    <property type="match status" value="1"/>
</dbReference>
<evidence type="ECO:0000256" key="4">
    <source>
        <dbReference type="SAM" id="SignalP"/>
    </source>
</evidence>
<evidence type="ECO:0000256" key="2">
    <source>
        <dbReference type="ARBA" id="ARBA00022729"/>
    </source>
</evidence>
<dbReference type="InterPro" id="IPR028082">
    <property type="entry name" value="Peripla_BP_I"/>
</dbReference>
<dbReference type="PROSITE" id="PS51257">
    <property type="entry name" value="PROKAR_LIPOPROTEIN"/>
    <property type="match status" value="1"/>
</dbReference>
<organism evidence="6 7">
    <name type="scientific">Candidatus Cyrtobacter comes</name>
    <dbReference type="NCBI Taxonomy" id="675776"/>
    <lineage>
        <taxon>Bacteria</taxon>
        <taxon>Pseudomonadati</taxon>
        <taxon>Pseudomonadota</taxon>
        <taxon>Alphaproteobacteria</taxon>
        <taxon>Rickettsiales</taxon>
        <taxon>Candidatus Midichloriaceae</taxon>
        <taxon>Candidatus Cyrtobacter</taxon>
    </lineage>
</organism>
<dbReference type="RefSeq" id="WP_322497779.1">
    <property type="nucleotide sequence ID" value="NZ_JARGYT010000036.1"/>
</dbReference>
<evidence type="ECO:0000313" key="7">
    <source>
        <dbReference type="Proteomes" id="UP001293791"/>
    </source>
</evidence>
<evidence type="ECO:0000256" key="1">
    <source>
        <dbReference type="ARBA" id="ARBA00010062"/>
    </source>
</evidence>
<gene>
    <name evidence="6" type="ORF">Cyrtocomes_00689</name>
</gene>
<protein>
    <submittedName>
        <fullName evidence="6">Type 1 periplasmic binding fold superfamily protein</fullName>
    </submittedName>
</protein>
<dbReference type="EMBL" id="JARGYT010000036">
    <property type="protein sequence ID" value="MDZ5762310.1"/>
    <property type="molecule type" value="Genomic_DNA"/>
</dbReference>
<dbReference type="InterPro" id="IPR028081">
    <property type="entry name" value="Leu-bd"/>
</dbReference>
<dbReference type="Gene3D" id="3.40.50.2300">
    <property type="match status" value="3"/>
</dbReference>
<evidence type="ECO:0000313" key="6">
    <source>
        <dbReference type="EMBL" id="MDZ5762310.1"/>
    </source>
</evidence>
<feature type="chain" id="PRO_5047376831" evidence="4">
    <location>
        <begin position="23"/>
        <end position="458"/>
    </location>
</feature>
<keyword evidence="3" id="KW-0813">Transport</keyword>
<accession>A0ABU5L8U7</accession>
<dbReference type="Proteomes" id="UP001293791">
    <property type="component" value="Unassembled WGS sequence"/>
</dbReference>
<feature type="signal peptide" evidence="4">
    <location>
        <begin position="1"/>
        <end position="22"/>
    </location>
</feature>
<dbReference type="SUPFAM" id="SSF53822">
    <property type="entry name" value="Periplasmic binding protein-like I"/>
    <property type="match status" value="1"/>
</dbReference>
<comment type="similarity">
    <text evidence="1">Belongs to the leucine-binding protein family.</text>
</comment>
<dbReference type="PANTHER" id="PTHR30483:SF6">
    <property type="entry name" value="PERIPLASMIC BINDING PROTEIN OF ABC TRANSPORTER FOR NATURAL AMINO ACIDS"/>
    <property type="match status" value="1"/>
</dbReference>
<keyword evidence="2 4" id="KW-0732">Signal</keyword>
<dbReference type="CDD" id="cd06339">
    <property type="entry name" value="PBP1_YraM_LppC_lipoprotein-like"/>
    <property type="match status" value="1"/>
</dbReference>
<evidence type="ECO:0000256" key="3">
    <source>
        <dbReference type="ARBA" id="ARBA00022970"/>
    </source>
</evidence>
<comment type="caution">
    <text evidence="6">The sequence shown here is derived from an EMBL/GenBank/DDBJ whole genome shotgun (WGS) entry which is preliminary data.</text>
</comment>
<keyword evidence="3" id="KW-0029">Amino-acid transport</keyword>
<sequence>MFRVSLCILLFCLLSGCFLDKADIKVTDKKQKVLIPGTSEVALARKGVIEDKKGVVKNKSINKTQKTNVPKNQKQIEKKFQPKPKYEDINIKELPEFQDAKKSLEKLTNNTKSRNYGKVTSSDKLTVAVITYMSGQNLKIGQDVMKSVEVAHEKLGNDNINVVFLDINSPNILSGITSDISVIIGPHTKEEVEKVYPSIKKNAIPFLPLTYSMDLVGRDYIYMMGISTIDQALRDVSYAIQNVHDNIYTILPNNVDGEKILELLKNYKKFGDIDKLFVERYTPGSQDSMLSAVQKIKPDLAKADYFRSAFLLNEYTSDASYLKPVENYLKRMFVMGGSSFHNYPNNVPTLLMYFADVPIAARYEFLNRFKSRYNTEPSDAAYLVYDAAALVMALSIDLNGKVSFDPGALNNQAGFEGMNGVFRFRKDGTIERLLSIFRKSGDKVSMLDNEKSSFQDNE</sequence>
<dbReference type="InterPro" id="IPR051010">
    <property type="entry name" value="BCAA_transport"/>
</dbReference>
<evidence type="ECO:0000259" key="5">
    <source>
        <dbReference type="Pfam" id="PF13458"/>
    </source>
</evidence>
<proteinExistence type="inferred from homology"/>